<feature type="region of interest" description="Disordered" evidence="2">
    <location>
        <begin position="170"/>
        <end position="208"/>
    </location>
</feature>
<dbReference type="PANTHER" id="PTHR33155">
    <property type="entry name" value="FANTASTIC FOUR-LIKE PROTEIN (DUF3049)"/>
    <property type="match status" value="1"/>
</dbReference>
<evidence type="ECO:0000313" key="5">
    <source>
        <dbReference type="Proteomes" id="UP001630127"/>
    </source>
</evidence>
<dbReference type="InterPro" id="IPR046431">
    <property type="entry name" value="FAF_dom"/>
</dbReference>
<dbReference type="AlphaFoldDB" id="A0ABD3AEW5"/>
<dbReference type="Pfam" id="PF11250">
    <property type="entry name" value="FAF"/>
    <property type="match status" value="1"/>
</dbReference>
<feature type="compositionally biased region" description="Polar residues" evidence="2">
    <location>
        <begin position="170"/>
        <end position="184"/>
    </location>
</feature>
<organism evidence="4 5">
    <name type="scientific">Cinchona calisaya</name>
    <dbReference type="NCBI Taxonomy" id="153742"/>
    <lineage>
        <taxon>Eukaryota</taxon>
        <taxon>Viridiplantae</taxon>
        <taxon>Streptophyta</taxon>
        <taxon>Embryophyta</taxon>
        <taxon>Tracheophyta</taxon>
        <taxon>Spermatophyta</taxon>
        <taxon>Magnoliopsida</taxon>
        <taxon>eudicotyledons</taxon>
        <taxon>Gunneridae</taxon>
        <taxon>Pentapetalae</taxon>
        <taxon>asterids</taxon>
        <taxon>lamiids</taxon>
        <taxon>Gentianales</taxon>
        <taxon>Rubiaceae</taxon>
        <taxon>Cinchonoideae</taxon>
        <taxon>Cinchoneae</taxon>
        <taxon>Cinchona</taxon>
    </lineage>
</organism>
<keyword evidence="5" id="KW-1185">Reference proteome</keyword>
<sequence>MSKMSSFHLSSSSIKVEDQEAPKVIMNEKQGIVSILGSDCEISKAASSLRRTLSADMSSKKWLAQNGFTFSPMKKIASSEELAISAADHSSSSSTEGEEEFNKRPGQDDVWRSIQSQKEKKEQEGWNWSTILVQKNEDSSKLPPPYIHPLVRKSCSSLSEKSLQICTESLGSETGSDGFSSYTPSEVGDVEEEKDNYHQQQEEEQLSHESFEDMRIVKYNYCSSRKMGPRSFPPPLPSLARDDGVSLHMQSRRQNGRLVLEAVSIPPQNYFHAQRGDGCLRLTFINNTSSQDDEVEEFEQVFDNFEEIEENEAKFDDRGDNGFEEEEEEEEEEEGEEEDEDDEEVEVEVGNGKFEIEKERRDAEFMMEQTSKLPIGLINVHKPTMMVKKLMGLDKKNLGWSPRFNKAVNLIGVDREMEDELITSPPLPQSLPPPPLVTRLISAPPASFNAYEYFWREKPKMATIIKKPISAEQCKPLKDNQNKVILASDLKGNEQRNLVLMRGNKADYLVPLLRGCKDSRSLMLWEPYCIASS</sequence>
<dbReference type="Proteomes" id="UP001630127">
    <property type="component" value="Unassembled WGS sequence"/>
</dbReference>
<feature type="compositionally biased region" description="Basic and acidic residues" evidence="2">
    <location>
        <begin position="195"/>
        <end position="208"/>
    </location>
</feature>
<feature type="region of interest" description="Disordered" evidence="2">
    <location>
        <begin position="83"/>
        <end position="128"/>
    </location>
</feature>
<reference evidence="4 5" key="1">
    <citation type="submission" date="2024-11" db="EMBL/GenBank/DDBJ databases">
        <title>A near-complete genome assembly of Cinchona calisaya.</title>
        <authorList>
            <person name="Lian D.C."/>
            <person name="Zhao X.W."/>
            <person name="Wei L."/>
        </authorList>
    </citation>
    <scope>NUCLEOTIDE SEQUENCE [LARGE SCALE GENOMIC DNA]</scope>
    <source>
        <tissue evidence="4">Nenye</tissue>
    </source>
</reference>
<evidence type="ECO:0000256" key="2">
    <source>
        <dbReference type="SAM" id="MobiDB-lite"/>
    </source>
</evidence>
<dbReference type="EMBL" id="JBJUIK010000004">
    <property type="protein sequence ID" value="KAL3530294.1"/>
    <property type="molecule type" value="Genomic_DNA"/>
</dbReference>
<feature type="compositionally biased region" description="Basic and acidic residues" evidence="2">
    <location>
        <begin position="311"/>
        <end position="321"/>
    </location>
</feature>
<evidence type="ECO:0000259" key="3">
    <source>
        <dbReference type="Pfam" id="PF11250"/>
    </source>
</evidence>
<feature type="region of interest" description="Disordered" evidence="2">
    <location>
        <begin position="309"/>
        <end position="352"/>
    </location>
</feature>
<dbReference type="InterPro" id="IPR021410">
    <property type="entry name" value="FAF"/>
</dbReference>
<dbReference type="PANTHER" id="PTHR33155:SF3">
    <property type="entry name" value="PROTEIN FAF-LIKE, CHLOROPLASTIC"/>
    <property type="match status" value="1"/>
</dbReference>
<evidence type="ECO:0000313" key="4">
    <source>
        <dbReference type="EMBL" id="KAL3530294.1"/>
    </source>
</evidence>
<name>A0ABD3AEW5_9GENT</name>
<accession>A0ABD3AEW5</accession>
<feature type="compositionally biased region" description="Low complexity" evidence="2">
    <location>
        <begin position="83"/>
        <end position="95"/>
    </location>
</feature>
<protein>
    <recommendedName>
        <fullName evidence="3">FAF domain-containing protein</fullName>
    </recommendedName>
</protein>
<gene>
    <name evidence="4" type="ORF">ACH5RR_009616</name>
</gene>
<proteinExistence type="inferred from homology"/>
<comment type="caution">
    <text evidence="4">The sequence shown here is derived from an EMBL/GenBank/DDBJ whole genome shotgun (WGS) entry which is preliminary data.</text>
</comment>
<feature type="compositionally biased region" description="Basic and acidic residues" evidence="2">
    <location>
        <begin position="100"/>
        <end position="124"/>
    </location>
</feature>
<feature type="domain" description="FAF" evidence="3">
    <location>
        <begin position="231"/>
        <end position="284"/>
    </location>
</feature>
<feature type="compositionally biased region" description="Acidic residues" evidence="2">
    <location>
        <begin position="322"/>
        <end position="347"/>
    </location>
</feature>
<comment type="similarity">
    <text evidence="1">Belongs to the fantastic four family.</text>
</comment>
<evidence type="ECO:0000256" key="1">
    <source>
        <dbReference type="ARBA" id="ARBA00008690"/>
    </source>
</evidence>